<evidence type="ECO:0000313" key="1">
    <source>
        <dbReference type="EMBL" id="VGO21749.1"/>
    </source>
</evidence>
<dbReference type="EMBL" id="CAAHFH010000002">
    <property type="protein sequence ID" value="VGO21749.1"/>
    <property type="molecule type" value="Genomic_DNA"/>
</dbReference>
<accession>A0A6C2UNW0</accession>
<sequence length="128" mass="14589">MTQTTERQEELVKLFIDAAIEVHRELGPGYDEAVYENALAVEMELRGIPFERQKIIEVFYKGVGVGEGRLDLFLGGEVVVELKAVDQLNQKHMAQVISYLKATKKPLGLLVNFHEFLLKRGLKRIIYS</sequence>
<dbReference type="InterPro" id="IPR026350">
    <property type="entry name" value="GxxExxY"/>
</dbReference>
<name>A0A6C2UNW0_9BACT</name>
<proteinExistence type="predicted"/>
<keyword evidence="2" id="KW-1185">Reference proteome</keyword>
<dbReference type="NCBIfam" id="TIGR04256">
    <property type="entry name" value="GxxExxY"/>
    <property type="match status" value="1"/>
</dbReference>
<protein>
    <recommendedName>
        <fullName evidence="3">GxxExxY protein</fullName>
    </recommendedName>
</protein>
<dbReference type="Pfam" id="PF13366">
    <property type="entry name" value="PDDEXK_3"/>
    <property type="match status" value="1"/>
</dbReference>
<dbReference type="AlphaFoldDB" id="A0A6C2UNW0"/>
<reference evidence="1 2" key="1">
    <citation type="submission" date="2019-04" db="EMBL/GenBank/DDBJ databases">
        <authorList>
            <person name="Van Vliet M D."/>
        </authorList>
    </citation>
    <scope>NUCLEOTIDE SEQUENCE [LARGE SCALE GENOMIC DNA]</scope>
    <source>
        <strain evidence="1 2">F21</strain>
    </source>
</reference>
<dbReference type="RefSeq" id="WP_136063188.1">
    <property type="nucleotide sequence ID" value="NZ_CAAHFH010000002.1"/>
</dbReference>
<gene>
    <name evidence="1" type="ORF">SCARR_03824</name>
</gene>
<evidence type="ECO:0000313" key="2">
    <source>
        <dbReference type="Proteomes" id="UP000346198"/>
    </source>
</evidence>
<organism evidence="1 2">
    <name type="scientific">Pontiella sulfatireligans</name>
    <dbReference type="NCBI Taxonomy" id="2750658"/>
    <lineage>
        <taxon>Bacteria</taxon>
        <taxon>Pseudomonadati</taxon>
        <taxon>Kiritimatiellota</taxon>
        <taxon>Kiritimatiellia</taxon>
        <taxon>Kiritimatiellales</taxon>
        <taxon>Pontiellaceae</taxon>
        <taxon>Pontiella</taxon>
    </lineage>
</organism>
<dbReference type="Proteomes" id="UP000346198">
    <property type="component" value="Unassembled WGS sequence"/>
</dbReference>
<evidence type="ECO:0008006" key="3">
    <source>
        <dbReference type="Google" id="ProtNLM"/>
    </source>
</evidence>